<name>A0A7W3PL05_9MICO</name>
<accession>A0A7W3PL05</accession>
<reference evidence="3 4" key="1">
    <citation type="submission" date="2020-07" db="EMBL/GenBank/DDBJ databases">
        <title>Sequencing the genomes of 1000 actinobacteria strains.</title>
        <authorList>
            <person name="Klenk H.-P."/>
        </authorList>
    </citation>
    <scope>NUCLEOTIDE SEQUENCE [LARGE SCALE GENOMIC DNA]</scope>
    <source>
        <strain evidence="3 4">DSM 27576</strain>
    </source>
</reference>
<feature type="domain" description="HNH nuclease" evidence="2">
    <location>
        <begin position="405"/>
        <end position="458"/>
    </location>
</feature>
<feature type="region of interest" description="Disordered" evidence="1">
    <location>
        <begin position="483"/>
        <end position="509"/>
    </location>
</feature>
<dbReference type="Proteomes" id="UP000526083">
    <property type="component" value="Unassembled WGS sequence"/>
</dbReference>
<dbReference type="SMART" id="SM00507">
    <property type="entry name" value="HNHc"/>
    <property type="match status" value="1"/>
</dbReference>
<dbReference type="GO" id="GO:0004519">
    <property type="term" value="F:endonuclease activity"/>
    <property type="evidence" value="ECO:0007669"/>
    <property type="project" value="InterPro"/>
</dbReference>
<dbReference type="CDD" id="cd00085">
    <property type="entry name" value="HNHc"/>
    <property type="match status" value="1"/>
</dbReference>
<comment type="caution">
    <text evidence="3">The sequence shown here is derived from an EMBL/GenBank/DDBJ whole genome shotgun (WGS) entry which is preliminary data.</text>
</comment>
<gene>
    <name evidence="3" type="ORF">FHX48_000553</name>
</gene>
<dbReference type="GO" id="GO:0003676">
    <property type="term" value="F:nucleic acid binding"/>
    <property type="evidence" value="ECO:0007669"/>
    <property type="project" value="InterPro"/>
</dbReference>
<dbReference type="RefSeq" id="WP_167048379.1">
    <property type="nucleotide sequence ID" value="NZ_JAAOZB010000002.1"/>
</dbReference>
<dbReference type="Pfam" id="PF01844">
    <property type="entry name" value="HNH"/>
    <property type="match status" value="1"/>
</dbReference>
<protein>
    <recommendedName>
        <fullName evidence="2">HNH nuclease domain-containing protein</fullName>
    </recommendedName>
</protein>
<dbReference type="EMBL" id="JACGWY010000001">
    <property type="protein sequence ID" value="MBA8815501.1"/>
    <property type="molecule type" value="Genomic_DNA"/>
</dbReference>
<evidence type="ECO:0000256" key="1">
    <source>
        <dbReference type="SAM" id="MobiDB-lite"/>
    </source>
</evidence>
<keyword evidence="4" id="KW-1185">Reference proteome</keyword>
<evidence type="ECO:0000313" key="4">
    <source>
        <dbReference type="Proteomes" id="UP000526083"/>
    </source>
</evidence>
<dbReference type="GO" id="GO:0008270">
    <property type="term" value="F:zinc ion binding"/>
    <property type="evidence" value="ECO:0007669"/>
    <property type="project" value="InterPro"/>
</dbReference>
<sequence>MEFTAASPTTRLAAASARVVEVFRDDEFSRAVAALEGEVLLAVLTNAAEARNALDLIVATASAEVGHRSTRDRGYDGLAQRKGHRNGTSLVQNITGQSRGDVNRALRTGEELAPSAFVSDTAVVGDTAFVGEAAVEDADPIPPRWLTLLRGALSGGLLSSAQFRAIRVSLGEPPIERYPERSSMEMLESWAAVVEQLLAETSTLPVEELRAAARIARDRLDPVGVTLRFEERFEARSFRTWIDEHGQHHARVVFDDDGAAWVHSIQQAARRPRRGPRFVPSDPSERAAVAELAAEIAADQRSNEQLQYDTILAILRTGAGADPRQAFGDRQPGVRILVEAAAITRSGERGQAHVSGAGHVEDGGAAVPGGVVESYLCDAGAVPITQDTYGRPLDVGREHRLFTRKQRVAIAARDGGCMWPSCVAPISQCEFHHVDHWWQDHGSTNVDDGVPLCRNCHLRLHNQQWKTRRERSEAGDDAYWLHAPPNPATGEVGEPVRLASKSPLRFTAA</sequence>
<organism evidence="3 4">
    <name type="scientific">Microbacterium halimionae</name>
    <dbReference type="NCBI Taxonomy" id="1526413"/>
    <lineage>
        <taxon>Bacteria</taxon>
        <taxon>Bacillati</taxon>
        <taxon>Actinomycetota</taxon>
        <taxon>Actinomycetes</taxon>
        <taxon>Micrococcales</taxon>
        <taxon>Microbacteriaceae</taxon>
        <taxon>Microbacterium</taxon>
    </lineage>
</organism>
<evidence type="ECO:0000313" key="3">
    <source>
        <dbReference type="EMBL" id="MBA8815501.1"/>
    </source>
</evidence>
<proteinExistence type="predicted"/>
<dbReference type="AlphaFoldDB" id="A0A7W3PL05"/>
<dbReference type="InterPro" id="IPR003615">
    <property type="entry name" value="HNH_nuc"/>
</dbReference>
<dbReference type="InterPro" id="IPR002711">
    <property type="entry name" value="HNH"/>
</dbReference>
<evidence type="ECO:0000259" key="2">
    <source>
        <dbReference type="SMART" id="SM00507"/>
    </source>
</evidence>